<dbReference type="PANTHER" id="PTHR30469:SF15">
    <property type="entry name" value="HLYD FAMILY OF SECRETION PROTEINS"/>
    <property type="match status" value="1"/>
</dbReference>
<keyword evidence="6" id="KW-1185">Reference proteome</keyword>
<feature type="chain" id="PRO_5012501351" evidence="2">
    <location>
        <begin position="23"/>
        <end position="274"/>
    </location>
</feature>
<evidence type="ECO:0000259" key="4">
    <source>
        <dbReference type="Pfam" id="PF25917"/>
    </source>
</evidence>
<reference evidence="5 6" key="1">
    <citation type="submission" date="2017-01" db="EMBL/GenBank/DDBJ databases">
        <authorList>
            <person name="Mah S.A."/>
            <person name="Swanson W.J."/>
            <person name="Moy G.W."/>
            <person name="Vacquier V.D."/>
        </authorList>
    </citation>
    <scope>NUCLEOTIDE SEQUENCE [LARGE SCALE GENOMIC DNA]</scope>
    <source>
        <strain evidence="5 6">DCY110</strain>
    </source>
</reference>
<sequence length="274" mass="28969">MKHLSQSLAATLAALATASALAADTLPCLIEPAQKLSIRSTVTAQIVDVPVDRGSVIRKGQPLVTLDASVEKAALDGARYRAVMQGAVTAADARLAHLKEKLRRREELVKEKFVSSQDRDDTLAESRVAEADLLEARDNRELAKLEVQRLAAELGRRSINSPVNGVVTDRLQHPGEMAQAGESAGAILKLAQTDPARVEVVLPVAMYGRVKAGDLADIKPEAPFAGLYKATVRVVDTVVDSASGTFGVRLELPNPSGKIPLGVRCSASFGPAPG</sequence>
<dbReference type="KEGG" id="rhy:RD110_09035"/>
<dbReference type="InterPro" id="IPR058625">
    <property type="entry name" value="MdtA-like_BSH"/>
</dbReference>
<proteinExistence type="inferred from homology"/>
<dbReference type="InterPro" id="IPR006143">
    <property type="entry name" value="RND_pump_MFP"/>
</dbReference>
<dbReference type="OrthoDB" id="9768185at2"/>
<dbReference type="GO" id="GO:0015562">
    <property type="term" value="F:efflux transmembrane transporter activity"/>
    <property type="evidence" value="ECO:0007669"/>
    <property type="project" value="TreeGrafter"/>
</dbReference>
<dbReference type="STRING" id="1842727.RD110_09035"/>
<evidence type="ECO:0000256" key="1">
    <source>
        <dbReference type="ARBA" id="ARBA00009477"/>
    </source>
</evidence>
<dbReference type="GO" id="GO:1990281">
    <property type="term" value="C:efflux pump complex"/>
    <property type="evidence" value="ECO:0007669"/>
    <property type="project" value="TreeGrafter"/>
</dbReference>
<dbReference type="InterPro" id="IPR058624">
    <property type="entry name" value="MdtA-like_HH"/>
</dbReference>
<dbReference type="AlphaFoldDB" id="A0A1P8JUB5"/>
<dbReference type="Pfam" id="PF25917">
    <property type="entry name" value="BSH_RND"/>
    <property type="match status" value="1"/>
</dbReference>
<dbReference type="SUPFAM" id="SSF111369">
    <property type="entry name" value="HlyD-like secretion proteins"/>
    <property type="match status" value="1"/>
</dbReference>
<organism evidence="5 6">
    <name type="scientific">Rhodoferax koreensis</name>
    <dbReference type="NCBI Taxonomy" id="1842727"/>
    <lineage>
        <taxon>Bacteria</taxon>
        <taxon>Pseudomonadati</taxon>
        <taxon>Pseudomonadota</taxon>
        <taxon>Betaproteobacteria</taxon>
        <taxon>Burkholderiales</taxon>
        <taxon>Comamonadaceae</taxon>
        <taxon>Rhodoferax</taxon>
    </lineage>
</organism>
<dbReference type="Gene3D" id="2.40.30.170">
    <property type="match status" value="1"/>
</dbReference>
<dbReference type="EMBL" id="CP019236">
    <property type="protein sequence ID" value="APW37318.1"/>
    <property type="molecule type" value="Genomic_DNA"/>
</dbReference>
<feature type="domain" description="Multidrug resistance protein MdtA-like barrel-sandwich hybrid" evidence="4">
    <location>
        <begin position="35"/>
        <end position="188"/>
    </location>
</feature>
<keyword evidence="2" id="KW-0732">Signal</keyword>
<evidence type="ECO:0000256" key="2">
    <source>
        <dbReference type="SAM" id="SignalP"/>
    </source>
</evidence>
<name>A0A1P8JUB5_9BURK</name>
<dbReference type="PANTHER" id="PTHR30469">
    <property type="entry name" value="MULTIDRUG RESISTANCE PROTEIN MDTA"/>
    <property type="match status" value="1"/>
</dbReference>
<feature type="domain" description="Multidrug resistance protein MdtA-like alpha-helical hairpin" evidence="3">
    <location>
        <begin position="83"/>
        <end position="145"/>
    </location>
</feature>
<dbReference type="Gene3D" id="2.40.50.100">
    <property type="match status" value="1"/>
</dbReference>
<protein>
    <submittedName>
        <fullName evidence="5">Uncharacterized protein</fullName>
    </submittedName>
</protein>
<feature type="signal peptide" evidence="2">
    <location>
        <begin position="1"/>
        <end position="22"/>
    </location>
</feature>
<evidence type="ECO:0000313" key="5">
    <source>
        <dbReference type="EMBL" id="APW37318.1"/>
    </source>
</evidence>
<dbReference type="RefSeq" id="WP_076198719.1">
    <property type="nucleotide sequence ID" value="NZ_CP019236.1"/>
</dbReference>
<dbReference type="Proteomes" id="UP000186609">
    <property type="component" value="Chromosome"/>
</dbReference>
<comment type="similarity">
    <text evidence="1">Belongs to the membrane fusion protein (MFP) (TC 8.A.1) family.</text>
</comment>
<dbReference type="Pfam" id="PF25876">
    <property type="entry name" value="HH_MFP_RND"/>
    <property type="match status" value="1"/>
</dbReference>
<dbReference type="Gene3D" id="1.10.287.470">
    <property type="entry name" value="Helix hairpin bin"/>
    <property type="match status" value="1"/>
</dbReference>
<evidence type="ECO:0000313" key="6">
    <source>
        <dbReference type="Proteomes" id="UP000186609"/>
    </source>
</evidence>
<gene>
    <name evidence="5" type="ORF">RD110_09035</name>
</gene>
<evidence type="ECO:0000259" key="3">
    <source>
        <dbReference type="Pfam" id="PF25876"/>
    </source>
</evidence>
<dbReference type="NCBIfam" id="TIGR01730">
    <property type="entry name" value="RND_mfp"/>
    <property type="match status" value="1"/>
</dbReference>
<accession>A0A1P8JUB5</accession>